<protein>
    <submittedName>
        <fullName evidence="3">Uncharacterized protein</fullName>
    </submittedName>
</protein>
<dbReference type="AlphaFoldDB" id="A0A0K2SJF6"/>
<keyword evidence="2" id="KW-1133">Transmembrane helix</keyword>
<dbReference type="EMBL" id="AP014924">
    <property type="protein sequence ID" value="BAS27238.1"/>
    <property type="molecule type" value="Genomic_DNA"/>
</dbReference>
<dbReference type="KEGG" id="lpil:LIP_1387"/>
<dbReference type="PATRIC" id="fig|1555112.3.peg.1427"/>
<feature type="region of interest" description="Disordered" evidence="1">
    <location>
        <begin position="128"/>
        <end position="150"/>
    </location>
</feature>
<dbReference type="RefSeq" id="WP_158509573.1">
    <property type="nucleotide sequence ID" value="NZ_AP014924.1"/>
</dbReference>
<dbReference type="Proteomes" id="UP000065807">
    <property type="component" value="Chromosome"/>
</dbReference>
<name>A0A0K2SJF6_LIMPI</name>
<evidence type="ECO:0000313" key="3">
    <source>
        <dbReference type="EMBL" id="BAS27238.1"/>
    </source>
</evidence>
<accession>A0A0K2SJF6</accession>
<sequence length="150" mass="15665">MLTRLFHELSGLVTRLLRYAAVILGAGSGTPLRRVREPVVVVVGVLGVGGTVPIRIRRWVPAITVIAITVAIAVVATAAIISTAATIISTAATIISTAATIISTAATIVAAATSTVVEALVKAEGMNGLSSGRRHRSRHDEQDYNQQQEM</sequence>
<reference evidence="4" key="2">
    <citation type="journal article" date="2016" name="Int. J. Syst. Evol. Microbiol.">
        <title>Complete genome sequence and cell structure of Limnochorda pilosa, a Gram-negative spore-former within the phylum Firmicutes.</title>
        <authorList>
            <person name="Watanabe M."/>
            <person name="Kojima H."/>
            <person name="Fukui M."/>
        </authorList>
    </citation>
    <scope>NUCLEOTIDE SEQUENCE [LARGE SCALE GENOMIC DNA]</scope>
    <source>
        <strain evidence="4">HC45</strain>
    </source>
</reference>
<organism evidence="3 4">
    <name type="scientific">Limnochorda pilosa</name>
    <dbReference type="NCBI Taxonomy" id="1555112"/>
    <lineage>
        <taxon>Bacteria</taxon>
        <taxon>Bacillati</taxon>
        <taxon>Bacillota</taxon>
        <taxon>Limnochordia</taxon>
        <taxon>Limnochordales</taxon>
        <taxon>Limnochordaceae</taxon>
        <taxon>Limnochorda</taxon>
    </lineage>
</organism>
<feature type="transmembrane region" description="Helical" evidence="2">
    <location>
        <begin position="94"/>
        <end position="121"/>
    </location>
</feature>
<evidence type="ECO:0000256" key="2">
    <source>
        <dbReference type="SAM" id="Phobius"/>
    </source>
</evidence>
<keyword evidence="2" id="KW-0472">Membrane</keyword>
<gene>
    <name evidence="3" type="ORF">LIP_1387</name>
</gene>
<reference evidence="4" key="1">
    <citation type="submission" date="2015-07" db="EMBL/GenBank/DDBJ databases">
        <title>Complete genome sequence and phylogenetic analysis of Limnochorda pilosa.</title>
        <authorList>
            <person name="Watanabe M."/>
            <person name="Kojima H."/>
            <person name="Fukui M."/>
        </authorList>
    </citation>
    <scope>NUCLEOTIDE SEQUENCE [LARGE SCALE GENOMIC DNA]</scope>
    <source>
        <strain evidence="4">HC45</strain>
    </source>
</reference>
<keyword evidence="2" id="KW-0812">Transmembrane</keyword>
<proteinExistence type="predicted"/>
<dbReference type="STRING" id="1555112.LIP_1387"/>
<evidence type="ECO:0000313" key="4">
    <source>
        <dbReference type="Proteomes" id="UP000065807"/>
    </source>
</evidence>
<keyword evidence="4" id="KW-1185">Reference proteome</keyword>
<feature type="transmembrane region" description="Helical" evidence="2">
    <location>
        <begin position="63"/>
        <end position="88"/>
    </location>
</feature>
<evidence type="ECO:0000256" key="1">
    <source>
        <dbReference type="SAM" id="MobiDB-lite"/>
    </source>
</evidence>